<dbReference type="AlphaFoldDB" id="K4LJ48"/>
<name>K4LJ48_THEPS</name>
<dbReference type="Proteomes" id="UP000000467">
    <property type="component" value="Chromosome"/>
</dbReference>
<accession>K4LJ48</accession>
<dbReference type="eggNOG" id="ENOG50332MZ">
    <property type="taxonomic scope" value="Bacteria"/>
</dbReference>
<protein>
    <submittedName>
        <fullName evidence="1">Uncharacterized protein</fullName>
    </submittedName>
</protein>
<dbReference type="EMBL" id="CP003732">
    <property type="protein sequence ID" value="AFV13021.1"/>
    <property type="molecule type" value="Genomic_DNA"/>
</dbReference>
<evidence type="ECO:0000313" key="2">
    <source>
        <dbReference type="Proteomes" id="UP000000467"/>
    </source>
</evidence>
<dbReference type="OrthoDB" id="1951178at2"/>
<gene>
    <name evidence="1" type="ordered locus">Tph_c28560</name>
</gene>
<dbReference type="STRING" id="1089553.Tph_c28560"/>
<organism evidence="1 2">
    <name type="scientific">Thermacetogenium phaeum (strain ATCC BAA-254 / DSM 26808 / PB)</name>
    <dbReference type="NCBI Taxonomy" id="1089553"/>
    <lineage>
        <taxon>Bacteria</taxon>
        <taxon>Bacillati</taxon>
        <taxon>Bacillota</taxon>
        <taxon>Clostridia</taxon>
        <taxon>Thermoanaerobacterales</taxon>
        <taxon>Thermoanaerobacteraceae</taxon>
        <taxon>Thermacetogenium</taxon>
    </lineage>
</organism>
<proteinExistence type="predicted"/>
<sequence>MPITPGKCPQVDGVPQCPPFTEKDCIEVFKVFDQCAGEELLGRCVRAADFCTVPIPDDATISCTVVPNTARCFFIGFGAFNPPFFRPVLVQNQVDVEVTITDAAGVVICGPFVITLQGIFQAQMWAPPGTLVQCQVIAVGDCTCDLATDPITGDQLICCRVKVCKEIQIKALVKLLVPSYGFCELDPCVPVPQPFFPCPPEQPLFPPQRCQEPPVVTLIDLAGVPIQGVTVNITREGTTVSANTDITGTATFTTLGAIVAGDVVQFTDPASGKLVSFTVPPTFTDATGTLHDSNTVCSLQFVRTVGTTFNLFIDGVLNGTVDP</sequence>
<dbReference type="RefSeq" id="WP_015051880.1">
    <property type="nucleotide sequence ID" value="NC_018870.1"/>
</dbReference>
<dbReference type="KEGG" id="tpz:Tph_c28560"/>
<dbReference type="HOGENOM" id="CLU_860342_0_0_9"/>
<evidence type="ECO:0000313" key="1">
    <source>
        <dbReference type="EMBL" id="AFV13021.1"/>
    </source>
</evidence>
<reference evidence="1 2" key="1">
    <citation type="journal article" date="2012" name="BMC Genomics">
        <title>Genome-guided analysis of physiological and morphological traits of the fermentative acetate oxidizer Thermacetogenium phaeum.</title>
        <authorList>
            <person name="Oehler D."/>
            <person name="Poehlein A."/>
            <person name="Leimbach A."/>
            <person name="Muller N."/>
            <person name="Daniel R."/>
            <person name="Gottschalk G."/>
            <person name="Schink B."/>
        </authorList>
    </citation>
    <scope>NUCLEOTIDE SEQUENCE [LARGE SCALE GENOMIC DNA]</scope>
    <source>
        <strain evidence="2">ATCC BAA-254 / DSM 26808 / PB</strain>
    </source>
</reference>
<keyword evidence="2" id="KW-1185">Reference proteome</keyword>